<proteinExistence type="inferred from homology"/>
<keyword evidence="5 10" id="KW-0315">Glutamine amidotransferase</keyword>
<dbReference type="PROSITE" id="PS51273">
    <property type="entry name" value="GATASE_TYPE_1"/>
    <property type="match status" value="1"/>
</dbReference>
<evidence type="ECO:0000256" key="11">
    <source>
        <dbReference type="PIRSR" id="PIRSR000495-1"/>
    </source>
</evidence>
<feature type="active site" description="Nucleophile" evidence="10 11">
    <location>
        <position position="82"/>
    </location>
</feature>
<name>A0A2Z2P710_9GAMM</name>
<comment type="catalytic activity">
    <reaction evidence="9 10">
        <text>L-glutamine + H2O = L-glutamate + NH4(+)</text>
        <dbReference type="Rhea" id="RHEA:15889"/>
        <dbReference type="ChEBI" id="CHEBI:15377"/>
        <dbReference type="ChEBI" id="CHEBI:28938"/>
        <dbReference type="ChEBI" id="CHEBI:29985"/>
        <dbReference type="ChEBI" id="CHEBI:58359"/>
        <dbReference type="EC" id="3.5.1.2"/>
    </reaction>
</comment>
<keyword evidence="2 10" id="KW-0963">Cytoplasm</keyword>
<feature type="domain" description="Glutamine amidotransferase" evidence="12">
    <location>
        <begin position="6"/>
        <end position="206"/>
    </location>
</feature>
<keyword evidence="3 10" id="KW-0028">Amino-acid biosynthesis</keyword>
<dbReference type="Gene3D" id="3.40.50.880">
    <property type="match status" value="1"/>
</dbReference>
<dbReference type="KEGG" id="gai:IMCC3135_32155"/>
<dbReference type="HAMAP" id="MF_00278">
    <property type="entry name" value="HisH"/>
    <property type="match status" value="1"/>
</dbReference>
<dbReference type="NCBIfam" id="TIGR01855">
    <property type="entry name" value="IMP_synth_hisH"/>
    <property type="match status" value="1"/>
</dbReference>
<feature type="active site" evidence="10 11">
    <location>
        <position position="193"/>
    </location>
</feature>
<comment type="catalytic activity">
    <reaction evidence="8 10">
        <text>5-[(5-phospho-1-deoxy-D-ribulos-1-ylimino)methylamino]-1-(5-phospho-beta-D-ribosyl)imidazole-4-carboxamide + L-glutamine = D-erythro-1-(imidazol-4-yl)glycerol 3-phosphate + 5-amino-1-(5-phospho-beta-D-ribosyl)imidazole-4-carboxamide + L-glutamate + H(+)</text>
        <dbReference type="Rhea" id="RHEA:24793"/>
        <dbReference type="ChEBI" id="CHEBI:15378"/>
        <dbReference type="ChEBI" id="CHEBI:29985"/>
        <dbReference type="ChEBI" id="CHEBI:58278"/>
        <dbReference type="ChEBI" id="CHEBI:58359"/>
        <dbReference type="ChEBI" id="CHEBI:58475"/>
        <dbReference type="ChEBI" id="CHEBI:58525"/>
        <dbReference type="EC" id="4.3.2.10"/>
    </reaction>
</comment>
<accession>A0A2Z2P710</accession>
<dbReference type="CDD" id="cd01748">
    <property type="entry name" value="GATase1_IGP_Synthase"/>
    <property type="match status" value="1"/>
</dbReference>
<dbReference type="PIRSF" id="PIRSF000495">
    <property type="entry name" value="Amidotransf_hisH"/>
    <property type="match status" value="1"/>
</dbReference>
<dbReference type="InterPro" id="IPR010139">
    <property type="entry name" value="Imidazole-glycPsynth_HisH"/>
</dbReference>
<dbReference type="EC" id="3.5.1.2" evidence="10"/>
<gene>
    <name evidence="13" type="primary">hisH1</name>
    <name evidence="10" type="synonym">hisH</name>
    <name evidence="13" type="ORF">IMCC3135_32155</name>
</gene>
<feature type="active site" evidence="10 11">
    <location>
        <position position="191"/>
    </location>
</feature>
<comment type="pathway">
    <text evidence="1 10">Amino-acid biosynthesis; L-histidine biosynthesis; L-histidine from 5-phospho-alpha-D-ribose 1-diphosphate: step 5/9.</text>
</comment>
<dbReference type="SUPFAM" id="SSF52317">
    <property type="entry name" value="Class I glutamine amidotransferase-like"/>
    <property type="match status" value="1"/>
</dbReference>
<evidence type="ECO:0000256" key="8">
    <source>
        <dbReference type="ARBA" id="ARBA00047838"/>
    </source>
</evidence>
<dbReference type="GO" id="GO:0004359">
    <property type="term" value="F:glutaminase activity"/>
    <property type="evidence" value="ECO:0007669"/>
    <property type="project" value="UniProtKB-EC"/>
</dbReference>
<dbReference type="EC" id="4.3.2.10" evidence="10"/>
<dbReference type="EMBL" id="CP018632">
    <property type="protein sequence ID" value="ASJ76477.1"/>
    <property type="molecule type" value="Genomic_DNA"/>
</dbReference>
<evidence type="ECO:0000313" key="14">
    <source>
        <dbReference type="Proteomes" id="UP000250079"/>
    </source>
</evidence>
<evidence type="ECO:0000256" key="9">
    <source>
        <dbReference type="ARBA" id="ARBA00049534"/>
    </source>
</evidence>
<keyword evidence="6 10" id="KW-0368">Histidine biosynthesis</keyword>
<sequence>MQRIAVIDYGMGNLRSVSKAIEHVTENMEVVVSADASVIESADRVVCPGQGAAADCMAALQQSGLAQTITRIAGTRPFLGICMGYQVLLSASDENNGIECLNVVPGKVVRFDDPLLDDGVRLKVPHMGWSQVRQVRKHPMWAGIDDNSRFYFAHSYYCVPDDESVVTGSCHYGHDIAVSVAAPNLFACQFHPEKSAADGLQLLRNFAYWDGLS</sequence>
<dbReference type="GO" id="GO:0000105">
    <property type="term" value="P:L-histidine biosynthetic process"/>
    <property type="evidence" value="ECO:0007669"/>
    <property type="project" value="UniProtKB-UniRule"/>
</dbReference>
<evidence type="ECO:0000256" key="5">
    <source>
        <dbReference type="ARBA" id="ARBA00022962"/>
    </source>
</evidence>
<evidence type="ECO:0000313" key="13">
    <source>
        <dbReference type="EMBL" id="ASJ76477.1"/>
    </source>
</evidence>
<evidence type="ECO:0000256" key="10">
    <source>
        <dbReference type="HAMAP-Rule" id="MF_00278"/>
    </source>
</evidence>
<dbReference type="GO" id="GO:0005737">
    <property type="term" value="C:cytoplasm"/>
    <property type="evidence" value="ECO:0007669"/>
    <property type="project" value="UniProtKB-SubCell"/>
</dbReference>
<dbReference type="InterPro" id="IPR017926">
    <property type="entry name" value="GATASE"/>
</dbReference>
<comment type="function">
    <text evidence="10">IGPS catalyzes the conversion of PRFAR and glutamine to IGP, AICAR and glutamate. The HisH subunit catalyzes the hydrolysis of glutamine to glutamate and ammonia as part of the synthesis of IGP and AICAR. The resulting ammonia molecule is channeled to the active site of HisF.</text>
</comment>
<dbReference type="RefSeq" id="WP_088921247.1">
    <property type="nucleotide sequence ID" value="NZ_CP018632.1"/>
</dbReference>
<evidence type="ECO:0000256" key="4">
    <source>
        <dbReference type="ARBA" id="ARBA00022801"/>
    </source>
</evidence>
<dbReference type="GO" id="GO:0000107">
    <property type="term" value="F:imidazoleglycerol-phosphate synthase activity"/>
    <property type="evidence" value="ECO:0007669"/>
    <property type="project" value="UniProtKB-UniRule"/>
</dbReference>
<comment type="subunit">
    <text evidence="10">Heterodimer of HisH and HisF.</text>
</comment>
<evidence type="ECO:0000256" key="1">
    <source>
        <dbReference type="ARBA" id="ARBA00005091"/>
    </source>
</evidence>
<keyword evidence="4 10" id="KW-0378">Hydrolase</keyword>
<evidence type="ECO:0000256" key="6">
    <source>
        <dbReference type="ARBA" id="ARBA00023102"/>
    </source>
</evidence>
<comment type="subcellular location">
    <subcellularLocation>
        <location evidence="10">Cytoplasm</location>
    </subcellularLocation>
</comment>
<dbReference type="GO" id="GO:0016829">
    <property type="term" value="F:lyase activity"/>
    <property type="evidence" value="ECO:0007669"/>
    <property type="project" value="UniProtKB-KW"/>
</dbReference>
<dbReference type="OrthoDB" id="9807137at2"/>
<evidence type="ECO:0000256" key="3">
    <source>
        <dbReference type="ARBA" id="ARBA00022605"/>
    </source>
</evidence>
<evidence type="ECO:0000256" key="7">
    <source>
        <dbReference type="ARBA" id="ARBA00023239"/>
    </source>
</evidence>
<evidence type="ECO:0000259" key="12">
    <source>
        <dbReference type="Pfam" id="PF00117"/>
    </source>
</evidence>
<dbReference type="InterPro" id="IPR029062">
    <property type="entry name" value="Class_I_gatase-like"/>
</dbReference>
<keyword evidence="13" id="KW-0328">Glycosyltransferase</keyword>
<reference evidence="13 14" key="1">
    <citation type="submission" date="2016-12" db="EMBL/GenBank/DDBJ databases">
        <authorList>
            <person name="Song W.-J."/>
            <person name="Kurnit D.M."/>
        </authorList>
    </citation>
    <scope>NUCLEOTIDE SEQUENCE [LARGE SCALE GENOMIC DNA]</scope>
    <source>
        <strain evidence="13 14">IMCC3135</strain>
    </source>
</reference>
<evidence type="ECO:0000256" key="2">
    <source>
        <dbReference type="ARBA" id="ARBA00022490"/>
    </source>
</evidence>
<dbReference type="AlphaFoldDB" id="A0A2Z2P710"/>
<dbReference type="PANTHER" id="PTHR42701">
    <property type="entry name" value="IMIDAZOLE GLYCEROL PHOSPHATE SYNTHASE SUBUNIT HISH"/>
    <property type="match status" value="1"/>
</dbReference>
<keyword evidence="13" id="KW-0808">Transferase</keyword>
<keyword evidence="7 10" id="KW-0456">Lyase</keyword>
<dbReference type="Pfam" id="PF00117">
    <property type="entry name" value="GATase"/>
    <property type="match status" value="1"/>
</dbReference>
<dbReference type="Proteomes" id="UP000250079">
    <property type="component" value="Chromosome"/>
</dbReference>
<protein>
    <recommendedName>
        <fullName evidence="10">Imidazole glycerol phosphate synthase subunit HisH</fullName>
        <ecNumber evidence="10">4.3.2.10</ecNumber>
    </recommendedName>
    <alternativeName>
        <fullName evidence="10">IGP synthase glutaminase subunit</fullName>
        <ecNumber evidence="10">3.5.1.2</ecNumber>
    </alternativeName>
    <alternativeName>
        <fullName evidence="10">IGP synthase subunit HisH</fullName>
    </alternativeName>
    <alternativeName>
        <fullName evidence="10">ImGP synthase subunit HisH</fullName>
        <shortName evidence="10">IGPS subunit HisH</shortName>
    </alternativeName>
</protein>
<dbReference type="UniPathway" id="UPA00031">
    <property type="reaction ID" value="UER00010"/>
</dbReference>
<dbReference type="PANTHER" id="PTHR42701:SF2">
    <property type="entry name" value="IMIDAZOLE GLYCEROL PHOSPHATE SYNTHASE SUBUNIT HISH 1"/>
    <property type="match status" value="1"/>
</dbReference>
<keyword evidence="14" id="KW-1185">Reference proteome</keyword>
<organism evidence="13 14">
    <name type="scientific">Granulosicoccus antarcticus IMCC3135</name>
    <dbReference type="NCBI Taxonomy" id="1192854"/>
    <lineage>
        <taxon>Bacteria</taxon>
        <taxon>Pseudomonadati</taxon>
        <taxon>Pseudomonadota</taxon>
        <taxon>Gammaproteobacteria</taxon>
        <taxon>Chromatiales</taxon>
        <taxon>Granulosicoccaceae</taxon>
        <taxon>Granulosicoccus</taxon>
    </lineage>
</organism>